<reference evidence="2" key="2">
    <citation type="submission" date="2020-09" db="EMBL/GenBank/DDBJ databases">
        <authorList>
            <person name="Sun Q."/>
            <person name="Zhou Y."/>
        </authorList>
    </citation>
    <scope>NUCLEOTIDE SEQUENCE</scope>
    <source>
        <strain evidence="2">CGMCC 1.15290</strain>
    </source>
</reference>
<evidence type="ECO:0000259" key="1">
    <source>
        <dbReference type="Pfam" id="PF12728"/>
    </source>
</evidence>
<dbReference type="RefSeq" id="WP_188950547.1">
    <property type="nucleotide sequence ID" value="NZ_BMIB01000001.1"/>
</dbReference>
<name>A0A917MRV0_9BACT</name>
<dbReference type="InterPro" id="IPR009061">
    <property type="entry name" value="DNA-bd_dom_put_sf"/>
</dbReference>
<keyword evidence="3" id="KW-1185">Reference proteome</keyword>
<dbReference type="EMBL" id="BMIB01000001">
    <property type="protein sequence ID" value="GGH59629.1"/>
    <property type="molecule type" value="Genomic_DNA"/>
</dbReference>
<dbReference type="SUPFAM" id="SSF46955">
    <property type="entry name" value="Putative DNA-binding domain"/>
    <property type="match status" value="1"/>
</dbReference>
<organism evidence="2 3">
    <name type="scientific">Filimonas zeae</name>
    <dbReference type="NCBI Taxonomy" id="1737353"/>
    <lineage>
        <taxon>Bacteria</taxon>
        <taxon>Pseudomonadati</taxon>
        <taxon>Bacteroidota</taxon>
        <taxon>Chitinophagia</taxon>
        <taxon>Chitinophagales</taxon>
        <taxon>Chitinophagaceae</taxon>
        <taxon>Filimonas</taxon>
    </lineage>
</organism>
<gene>
    <name evidence="2" type="ORF">GCM10011379_06610</name>
</gene>
<dbReference type="InterPro" id="IPR036388">
    <property type="entry name" value="WH-like_DNA-bd_sf"/>
</dbReference>
<protein>
    <recommendedName>
        <fullName evidence="1">Helix-turn-helix domain-containing protein</fullName>
    </recommendedName>
</protein>
<dbReference type="InterPro" id="IPR041657">
    <property type="entry name" value="HTH_17"/>
</dbReference>
<comment type="caution">
    <text evidence="2">The sequence shown here is derived from an EMBL/GenBank/DDBJ whole genome shotgun (WGS) entry which is preliminary data.</text>
</comment>
<proteinExistence type="predicted"/>
<dbReference type="Proteomes" id="UP000627292">
    <property type="component" value="Unassembled WGS sequence"/>
</dbReference>
<dbReference type="AlphaFoldDB" id="A0A917MRV0"/>
<dbReference type="Gene3D" id="1.10.10.10">
    <property type="entry name" value="Winged helix-like DNA-binding domain superfamily/Winged helix DNA-binding domain"/>
    <property type="match status" value="1"/>
</dbReference>
<evidence type="ECO:0000313" key="2">
    <source>
        <dbReference type="EMBL" id="GGH59629.1"/>
    </source>
</evidence>
<dbReference type="Pfam" id="PF12728">
    <property type="entry name" value="HTH_17"/>
    <property type="match status" value="1"/>
</dbReference>
<evidence type="ECO:0000313" key="3">
    <source>
        <dbReference type="Proteomes" id="UP000627292"/>
    </source>
</evidence>
<accession>A0A917MRV0</accession>
<sequence length="109" mass="12817">METIMVPTEADIKRWIKEAFQECFEQLQQGDTGLNITEPEQLLNRKEIAGMLRVSLVTLHEWMKTGLPFTKQGGRVYFLQSEVMRYLKKQQGKVRQMYPKQTVLVKKRA</sequence>
<feature type="domain" description="Helix-turn-helix" evidence="1">
    <location>
        <begin position="42"/>
        <end position="90"/>
    </location>
</feature>
<reference evidence="2" key="1">
    <citation type="journal article" date="2014" name="Int. J. Syst. Evol. Microbiol.">
        <title>Complete genome sequence of Corynebacterium casei LMG S-19264T (=DSM 44701T), isolated from a smear-ripened cheese.</title>
        <authorList>
            <consortium name="US DOE Joint Genome Institute (JGI-PGF)"/>
            <person name="Walter F."/>
            <person name="Albersmeier A."/>
            <person name="Kalinowski J."/>
            <person name="Ruckert C."/>
        </authorList>
    </citation>
    <scope>NUCLEOTIDE SEQUENCE</scope>
    <source>
        <strain evidence="2">CGMCC 1.15290</strain>
    </source>
</reference>